<dbReference type="InterPro" id="IPR029052">
    <property type="entry name" value="Metallo-depent_PP-like"/>
</dbReference>
<organism evidence="5 6">
    <name type="scientific">Myroides guanonis</name>
    <dbReference type="NCBI Taxonomy" id="1150112"/>
    <lineage>
        <taxon>Bacteria</taxon>
        <taxon>Pseudomonadati</taxon>
        <taxon>Bacteroidota</taxon>
        <taxon>Flavobacteriia</taxon>
        <taxon>Flavobacteriales</taxon>
        <taxon>Flavobacteriaceae</taxon>
        <taxon>Myroides</taxon>
    </lineage>
</organism>
<reference evidence="6" key="1">
    <citation type="submission" date="2016-10" db="EMBL/GenBank/DDBJ databases">
        <authorList>
            <person name="Varghese N."/>
            <person name="Submissions S."/>
        </authorList>
    </citation>
    <scope>NUCLEOTIDE SEQUENCE [LARGE SCALE GENOMIC DNA]</scope>
    <source>
        <strain evidence="6">DSM 26542</strain>
    </source>
</reference>
<name>A0A1I3MSI4_9FLAO</name>
<keyword evidence="2" id="KW-0378">Hydrolase</keyword>
<dbReference type="PANTHER" id="PTHR10161:SF14">
    <property type="entry name" value="TARTRATE-RESISTANT ACID PHOSPHATASE TYPE 5"/>
    <property type="match status" value="1"/>
</dbReference>
<dbReference type="AlphaFoldDB" id="A0A1I3MSI4"/>
<feature type="domain" description="Haemolysin activator HlyB C-terminal" evidence="4">
    <location>
        <begin position="1057"/>
        <end position="1185"/>
    </location>
</feature>
<accession>A0A1I3MSI4</accession>
<dbReference type="InterPro" id="IPR051558">
    <property type="entry name" value="Metallophosphoesterase_PAP"/>
</dbReference>
<dbReference type="InterPro" id="IPR005565">
    <property type="entry name" value="Hemolysn_activator_HlyB_C"/>
</dbReference>
<dbReference type="Gene3D" id="3.60.21.10">
    <property type="match status" value="1"/>
</dbReference>
<evidence type="ECO:0000259" key="3">
    <source>
        <dbReference type="Pfam" id="PF00149"/>
    </source>
</evidence>
<protein>
    <submittedName>
        <fullName evidence="5">Calcineurin-like phosphoesterase</fullName>
    </submittedName>
</protein>
<keyword evidence="1" id="KW-0732">Signal</keyword>
<dbReference type="Proteomes" id="UP000243887">
    <property type="component" value="Unassembled WGS sequence"/>
</dbReference>
<proteinExistence type="predicted"/>
<evidence type="ECO:0000313" key="5">
    <source>
        <dbReference type="EMBL" id="SFI99901.1"/>
    </source>
</evidence>
<dbReference type="STRING" id="1150112.SAMN04487893_102252"/>
<dbReference type="SUPFAM" id="SSF56300">
    <property type="entry name" value="Metallo-dependent phosphatases"/>
    <property type="match status" value="1"/>
</dbReference>
<dbReference type="Gene3D" id="2.40.160.50">
    <property type="entry name" value="membrane protein fhac: a member of the omp85/tpsb transporter family"/>
    <property type="match status" value="1"/>
</dbReference>
<feature type="domain" description="Calcineurin-like phosphoesterase" evidence="3">
    <location>
        <begin position="42"/>
        <end position="300"/>
    </location>
</feature>
<dbReference type="EMBL" id="FORU01000002">
    <property type="protein sequence ID" value="SFI99901.1"/>
    <property type="molecule type" value="Genomic_DNA"/>
</dbReference>
<gene>
    <name evidence="5" type="ORF">SAMN04487893_102252</name>
</gene>
<evidence type="ECO:0000259" key="4">
    <source>
        <dbReference type="Pfam" id="PF03865"/>
    </source>
</evidence>
<evidence type="ECO:0000256" key="2">
    <source>
        <dbReference type="ARBA" id="ARBA00022801"/>
    </source>
</evidence>
<dbReference type="PANTHER" id="PTHR10161">
    <property type="entry name" value="TARTRATE-RESISTANT ACID PHOSPHATASE TYPE 5"/>
    <property type="match status" value="1"/>
</dbReference>
<evidence type="ECO:0000256" key="1">
    <source>
        <dbReference type="ARBA" id="ARBA00022729"/>
    </source>
</evidence>
<evidence type="ECO:0000313" key="6">
    <source>
        <dbReference type="Proteomes" id="UP000243887"/>
    </source>
</evidence>
<dbReference type="InterPro" id="IPR004843">
    <property type="entry name" value="Calcineurin-like_PHP"/>
</dbReference>
<dbReference type="GO" id="GO:0016787">
    <property type="term" value="F:hydrolase activity"/>
    <property type="evidence" value="ECO:0007669"/>
    <property type="project" value="UniProtKB-KW"/>
</dbReference>
<dbReference type="Pfam" id="PF03865">
    <property type="entry name" value="ShlB"/>
    <property type="match status" value="1"/>
</dbReference>
<keyword evidence="6" id="KW-1185">Reference proteome</keyword>
<sequence length="1226" mass="140643">MFSFIVLVLSLHSCATFSPEYGNDIQVAIDTVREKDLNISHTFLFIGDAGNADESKSKWTLNLFKERIQRADSNTTLLFLGDNIYPKGMPSKEDVSRTLAEEKINTQIDLAKEFAGKTVFINGNHDWYNGYEGVKRQADYLFEKTGDKKIVLPRKICGIERLKINNDVVLITIDSEWFLQNWDKHPNINEDCDIKTREDFFEELKSLINKDQNKIVVIAMHHPIYSNGPHGGYFSFKKHIFPYKNIPAPILGSLVNYLRKTSGGSPQDIQNKKYSELAQRVRTLVQGYDNIVIVSGHEHNQQYLEKDGVKQIISGAGSKEEEARAIQPISFSSGELGYATLDVYKEGSALLKFYGTDSGKEQTLFSREIIKPVMISKDVYETLKVGVTTASVYPQEWTKKSGFYRFLWGEHYRKYYGLPIEVAIANLSVVNGGLSPTISGGGNQSLSLRLQDKSGTEFVMRGVRKSASRFVQSAVFKDQYVEKAFQGTFAERFIYDFYTTAHPFTPFIIGDLSGKVGLYHTNPSLWYVPKQPGLGRFNSEYGDELYMIEERPSDGHEDERSFGNASVIVSTDDVISNLRKDEKYNVDEDVYLKARLFDMIIGDWDRHADQWRWSEFVEGDKVVYKPIPRDRDQAFAKIDGVLLSLIKKLPPLRHMQSFKPKFAHPRWINKTAFPLDQLFLNMKTEQDWIAMAKLLESELTDEAIEDSFSKLPKEVQDDEMREIIEILKERRNELSGYVSKYYKELSKYVVLAGTDKKDRFSITRLENGSVEVVYDRMKKSGKEFQYRRIFSPDNTREIWVYGLNDQDEFIVDGAGKSRIKLRLIGGKNHDVFDVSSPKNTVVYDYEGKENDFLHNGNKVKKVISNRYDLNNYDYRNLPISISTLLPNVGYNPDDGVKIGFSYNIIKTKFVQDPFSSKHTIKGNYSFATKGVDIAYKGYFAQAKNDWMFTFGVATTSPNFSQNFYGFGNETHYFDEEMGDDYKRVRMESYRVEPGFRYEGDLGGKFEVNGVFESLRVQKTEGRFIAISGVVSEDVFKAQHYGGVQMEYSYERFNSVSNPTLGFGFHFKGGWKTNLEKQKMNHGYMDIGLSFNHPIDRNENFVWASDFKYKTRFGNQYDFYHAANLGGNTELRGFRPERFTGKTAFVNRSDIRWNIGSIREGLVPMSYGAYVGFDYGRVWNPDEDSNKWHNSYGGGMWLNAVESMTIQASYFMSEDGGRFVFGLGFGF</sequence>
<dbReference type="Pfam" id="PF00149">
    <property type="entry name" value="Metallophos"/>
    <property type="match status" value="1"/>
</dbReference>